<dbReference type="InterPro" id="IPR036282">
    <property type="entry name" value="Glutathione-S-Trfase_C_sf"/>
</dbReference>
<reference evidence="2" key="1">
    <citation type="journal article" date="2023" name="Mol. Biol. Evol.">
        <title>Third-Generation Sequencing Reveals the Adaptive Role of the Epigenome in Three Deep-Sea Polychaetes.</title>
        <authorList>
            <person name="Perez M."/>
            <person name="Aroh O."/>
            <person name="Sun Y."/>
            <person name="Lan Y."/>
            <person name="Juniper S.K."/>
            <person name="Young C.R."/>
            <person name="Angers B."/>
            <person name="Qian P.Y."/>
        </authorList>
    </citation>
    <scope>NUCLEOTIDE SEQUENCE</scope>
    <source>
        <strain evidence="2">P08H-3</strain>
    </source>
</reference>
<dbReference type="EMBL" id="JAODUP010000915">
    <property type="protein sequence ID" value="KAK2142762.1"/>
    <property type="molecule type" value="Genomic_DNA"/>
</dbReference>
<dbReference type="InterPro" id="IPR010987">
    <property type="entry name" value="Glutathione-S-Trfase_C-like"/>
</dbReference>
<comment type="caution">
    <text evidence="2">The sequence shown here is derived from an EMBL/GenBank/DDBJ whole genome shotgun (WGS) entry which is preliminary data.</text>
</comment>
<dbReference type="GO" id="GO:0004364">
    <property type="term" value="F:glutathione transferase activity"/>
    <property type="evidence" value="ECO:0007669"/>
    <property type="project" value="TreeGrafter"/>
</dbReference>
<proteinExistence type="predicted"/>
<dbReference type="CDD" id="cd03192">
    <property type="entry name" value="GST_C_Sigma_like"/>
    <property type="match status" value="1"/>
</dbReference>
<dbReference type="InterPro" id="IPR004046">
    <property type="entry name" value="GST_C"/>
</dbReference>
<dbReference type="GO" id="GO:0006749">
    <property type="term" value="P:glutathione metabolic process"/>
    <property type="evidence" value="ECO:0007669"/>
    <property type="project" value="TreeGrafter"/>
</dbReference>
<dbReference type="Proteomes" id="UP001208570">
    <property type="component" value="Unassembled WGS sequence"/>
</dbReference>
<name>A0AAD9MR70_9ANNE</name>
<keyword evidence="3" id="KW-1185">Reference proteome</keyword>
<feature type="domain" description="GST C-terminal" evidence="1">
    <location>
        <begin position="98"/>
        <end position="222"/>
    </location>
</feature>
<accession>A0AAD9MR70</accession>
<evidence type="ECO:0000259" key="1">
    <source>
        <dbReference type="PROSITE" id="PS50405"/>
    </source>
</evidence>
<dbReference type="PANTHER" id="PTHR11571">
    <property type="entry name" value="GLUTATHIONE S-TRANSFERASE"/>
    <property type="match status" value="1"/>
</dbReference>
<organism evidence="2 3">
    <name type="scientific">Paralvinella palmiformis</name>
    <dbReference type="NCBI Taxonomy" id="53620"/>
    <lineage>
        <taxon>Eukaryota</taxon>
        <taxon>Metazoa</taxon>
        <taxon>Spiralia</taxon>
        <taxon>Lophotrochozoa</taxon>
        <taxon>Annelida</taxon>
        <taxon>Polychaeta</taxon>
        <taxon>Sedentaria</taxon>
        <taxon>Canalipalpata</taxon>
        <taxon>Terebellida</taxon>
        <taxon>Terebelliformia</taxon>
        <taxon>Alvinellidae</taxon>
        <taxon>Paralvinella</taxon>
    </lineage>
</organism>
<evidence type="ECO:0000313" key="3">
    <source>
        <dbReference type="Proteomes" id="UP001208570"/>
    </source>
</evidence>
<dbReference type="PANTHER" id="PTHR11571:SF150">
    <property type="entry name" value="GLUTATHIONE S-TRANSFERASE"/>
    <property type="match status" value="1"/>
</dbReference>
<dbReference type="SUPFAM" id="SSF47616">
    <property type="entry name" value="GST C-terminal domain-like"/>
    <property type="match status" value="1"/>
</dbReference>
<evidence type="ECO:0000313" key="2">
    <source>
        <dbReference type="EMBL" id="KAK2142762.1"/>
    </source>
</evidence>
<sequence>MCTLLHTRIAAHPTSPRVYRQSSVMSVVYTFVSLEKKDVNERLQNSRSHDKVPAVVFRRKGRAELARWVFAAVGQEYEDVGMKREDWPKYKPSFMGKDEFDEARINMVLECSEDMMQAFGKTVFGDDASKTAAKEKWEGSQQDEFLERFEKLLTTNKNGDGFFVEDEITVADMGFCILTDYFASQSSLEWGKFPKLNALRDHVEKENTKIAEWFAKRPVIPF</sequence>
<dbReference type="PROSITE" id="PS50405">
    <property type="entry name" value="GST_CTER"/>
    <property type="match status" value="1"/>
</dbReference>
<protein>
    <recommendedName>
        <fullName evidence="1">GST C-terminal domain-containing protein</fullName>
    </recommendedName>
</protein>
<dbReference type="AlphaFoldDB" id="A0AAD9MR70"/>
<dbReference type="Gene3D" id="1.20.1050.130">
    <property type="match status" value="1"/>
</dbReference>
<gene>
    <name evidence="2" type="ORF">LSH36_915g00000</name>
</gene>
<dbReference type="InterPro" id="IPR050213">
    <property type="entry name" value="GST_superfamily"/>
</dbReference>
<dbReference type="Gene3D" id="1.20.1050.10">
    <property type="match status" value="1"/>
</dbReference>
<dbReference type="Pfam" id="PF14497">
    <property type="entry name" value="GST_C_3"/>
    <property type="match status" value="1"/>
</dbReference>